<accession>A0A0C9UZ56</accession>
<dbReference type="AlphaFoldDB" id="A0A0C9UZ56"/>
<dbReference type="HOGENOM" id="CLU_2172682_0_0_1"/>
<name>A0A0C9UZ56_SPHS4</name>
<keyword evidence="2" id="KW-1185">Reference proteome</keyword>
<evidence type="ECO:0000313" key="1">
    <source>
        <dbReference type="EMBL" id="KIJ30696.1"/>
    </source>
</evidence>
<proteinExistence type="predicted"/>
<sequence>MVNVGRYVRPPTVLTARHGKLRIILPYSSSTFFSYTTSVVKLSTRSNWLRVYGLVPCTTAARKAAVVLPIIAIIPSAIVSPLNTVYGAFFYCSYCLKMMAHKSFTIPGRV</sequence>
<dbReference type="Proteomes" id="UP000054279">
    <property type="component" value="Unassembled WGS sequence"/>
</dbReference>
<evidence type="ECO:0000313" key="2">
    <source>
        <dbReference type="Proteomes" id="UP000054279"/>
    </source>
</evidence>
<organism evidence="1 2">
    <name type="scientific">Sphaerobolus stellatus (strain SS14)</name>
    <dbReference type="NCBI Taxonomy" id="990650"/>
    <lineage>
        <taxon>Eukaryota</taxon>
        <taxon>Fungi</taxon>
        <taxon>Dikarya</taxon>
        <taxon>Basidiomycota</taxon>
        <taxon>Agaricomycotina</taxon>
        <taxon>Agaricomycetes</taxon>
        <taxon>Phallomycetidae</taxon>
        <taxon>Geastrales</taxon>
        <taxon>Sphaerobolaceae</taxon>
        <taxon>Sphaerobolus</taxon>
    </lineage>
</organism>
<reference evidence="1 2" key="1">
    <citation type="submission" date="2014-06" db="EMBL/GenBank/DDBJ databases">
        <title>Evolutionary Origins and Diversification of the Mycorrhizal Mutualists.</title>
        <authorList>
            <consortium name="DOE Joint Genome Institute"/>
            <consortium name="Mycorrhizal Genomics Consortium"/>
            <person name="Kohler A."/>
            <person name="Kuo A."/>
            <person name="Nagy L.G."/>
            <person name="Floudas D."/>
            <person name="Copeland A."/>
            <person name="Barry K.W."/>
            <person name="Cichocki N."/>
            <person name="Veneault-Fourrey C."/>
            <person name="LaButti K."/>
            <person name="Lindquist E.A."/>
            <person name="Lipzen A."/>
            <person name="Lundell T."/>
            <person name="Morin E."/>
            <person name="Murat C."/>
            <person name="Riley R."/>
            <person name="Ohm R."/>
            <person name="Sun H."/>
            <person name="Tunlid A."/>
            <person name="Henrissat B."/>
            <person name="Grigoriev I.V."/>
            <person name="Hibbett D.S."/>
            <person name="Martin F."/>
        </authorList>
    </citation>
    <scope>NUCLEOTIDE SEQUENCE [LARGE SCALE GENOMIC DNA]</scope>
    <source>
        <strain evidence="1 2">SS14</strain>
    </source>
</reference>
<dbReference type="EMBL" id="KN837256">
    <property type="protein sequence ID" value="KIJ30696.1"/>
    <property type="molecule type" value="Genomic_DNA"/>
</dbReference>
<gene>
    <name evidence="1" type="ORF">M422DRAFT_36472</name>
</gene>
<protein>
    <submittedName>
        <fullName evidence="1">Uncharacterized protein</fullName>
    </submittedName>
</protein>